<feature type="transmembrane region" description="Helical" evidence="1">
    <location>
        <begin position="252"/>
        <end position="271"/>
    </location>
</feature>
<name>A0ABV2QRH7_9MICO</name>
<dbReference type="GO" id="GO:0008233">
    <property type="term" value="F:peptidase activity"/>
    <property type="evidence" value="ECO:0007669"/>
    <property type="project" value="UniProtKB-KW"/>
</dbReference>
<evidence type="ECO:0000313" key="3">
    <source>
        <dbReference type="EMBL" id="MET4583686.1"/>
    </source>
</evidence>
<protein>
    <submittedName>
        <fullName evidence="3">Membrane protease YdiL (CAAX protease family)</fullName>
    </submittedName>
</protein>
<feature type="transmembrane region" description="Helical" evidence="1">
    <location>
        <begin position="64"/>
        <end position="85"/>
    </location>
</feature>
<keyword evidence="3" id="KW-0645">Protease</keyword>
<sequence>MNSMTFEPPAPPLTETAADADRYTPPAAVRWGLREAAVGLLLFVAVIVGAGVLVVTGVVEGSDLAQFVLSLLGYGVLAGVAVFASHRLGAGSLAKDFWLRLRPVDLAIGLGVGLLAKILSVVWGVIAIALFGLPEQQSNLVLSTDTVWLVINGVIVVAVVAPIVEELYLRGLVMQAVRNAVLRSGGRSQPAAESVQRAAVLVSIVVSALVFMGLHLYQSTDATLLTTLALGTLTLGVVNAMIVYLTGRLGAAIVAHVVFNGISVATLLLVGGA</sequence>
<evidence type="ECO:0000313" key="4">
    <source>
        <dbReference type="Proteomes" id="UP001549257"/>
    </source>
</evidence>
<dbReference type="EMBL" id="JBEPSJ010000004">
    <property type="protein sequence ID" value="MET4583686.1"/>
    <property type="molecule type" value="Genomic_DNA"/>
</dbReference>
<dbReference type="GO" id="GO:0006508">
    <property type="term" value="P:proteolysis"/>
    <property type="evidence" value="ECO:0007669"/>
    <property type="project" value="UniProtKB-KW"/>
</dbReference>
<accession>A0ABV2QRH7</accession>
<dbReference type="PANTHER" id="PTHR36435:SF1">
    <property type="entry name" value="CAAX AMINO TERMINAL PROTEASE FAMILY PROTEIN"/>
    <property type="match status" value="1"/>
</dbReference>
<evidence type="ECO:0000256" key="1">
    <source>
        <dbReference type="SAM" id="Phobius"/>
    </source>
</evidence>
<dbReference type="Pfam" id="PF02517">
    <property type="entry name" value="Rce1-like"/>
    <property type="match status" value="1"/>
</dbReference>
<keyword evidence="1" id="KW-0812">Transmembrane</keyword>
<feature type="transmembrane region" description="Helical" evidence="1">
    <location>
        <begin position="36"/>
        <end position="58"/>
    </location>
</feature>
<keyword evidence="1" id="KW-1133">Transmembrane helix</keyword>
<keyword evidence="3" id="KW-0378">Hydrolase</keyword>
<dbReference type="InterPro" id="IPR003675">
    <property type="entry name" value="Rce1/LyrA-like_dom"/>
</dbReference>
<feature type="domain" description="CAAX prenyl protease 2/Lysostaphin resistance protein A-like" evidence="2">
    <location>
        <begin position="151"/>
        <end position="261"/>
    </location>
</feature>
<feature type="transmembrane region" description="Helical" evidence="1">
    <location>
        <begin position="106"/>
        <end position="134"/>
    </location>
</feature>
<dbReference type="InterPro" id="IPR052710">
    <property type="entry name" value="CAAX_protease"/>
</dbReference>
<reference evidence="3 4" key="1">
    <citation type="submission" date="2024-06" db="EMBL/GenBank/DDBJ databases">
        <title>Sorghum-associated microbial communities from plants grown in Nebraska, USA.</title>
        <authorList>
            <person name="Schachtman D."/>
        </authorList>
    </citation>
    <scope>NUCLEOTIDE SEQUENCE [LARGE SCALE GENOMIC DNA]</scope>
    <source>
        <strain evidence="3 4">2857</strain>
    </source>
</reference>
<organism evidence="3 4">
    <name type="scientific">Conyzicola nivalis</name>
    <dbReference type="NCBI Taxonomy" id="1477021"/>
    <lineage>
        <taxon>Bacteria</taxon>
        <taxon>Bacillati</taxon>
        <taxon>Actinomycetota</taxon>
        <taxon>Actinomycetes</taxon>
        <taxon>Micrococcales</taxon>
        <taxon>Microbacteriaceae</taxon>
        <taxon>Conyzicola</taxon>
    </lineage>
</organism>
<dbReference type="PANTHER" id="PTHR36435">
    <property type="entry name" value="SLR1288 PROTEIN"/>
    <property type="match status" value="1"/>
</dbReference>
<dbReference type="Proteomes" id="UP001549257">
    <property type="component" value="Unassembled WGS sequence"/>
</dbReference>
<comment type="caution">
    <text evidence="3">The sequence shown here is derived from an EMBL/GenBank/DDBJ whole genome shotgun (WGS) entry which is preliminary data.</text>
</comment>
<keyword evidence="4" id="KW-1185">Reference proteome</keyword>
<proteinExistence type="predicted"/>
<feature type="transmembrane region" description="Helical" evidence="1">
    <location>
        <begin position="223"/>
        <end position="245"/>
    </location>
</feature>
<feature type="transmembrane region" description="Helical" evidence="1">
    <location>
        <begin position="198"/>
        <end position="217"/>
    </location>
</feature>
<feature type="transmembrane region" description="Helical" evidence="1">
    <location>
        <begin position="146"/>
        <end position="164"/>
    </location>
</feature>
<keyword evidence="1" id="KW-0472">Membrane</keyword>
<evidence type="ECO:0000259" key="2">
    <source>
        <dbReference type="Pfam" id="PF02517"/>
    </source>
</evidence>
<gene>
    <name evidence="3" type="ORF">ABIE21_003212</name>
</gene>